<feature type="compositionally biased region" description="Basic residues" evidence="1">
    <location>
        <begin position="136"/>
        <end position="154"/>
    </location>
</feature>
<evidence type="ECO:0000256" key="1">
    <source>
        <dbReference type="SAM" id="MobiDB-lite"/>
    </source>
</evidence>
<sequence>MRSRRAATRAFTAAPGTYPAGLGRGLRGIPREPNRHEGFLLERRAFSRCSKSARRDTLPHGGTSNITRRLRFRGNVAVDPAPQARVQRRSHRLKARSSSWVGILGVASAMLDESMEDPDRSPVARRLSLLSMAKATKSKAARTTKSKKTPRGKKHSSEPPLFKYSWTERRADAAALTAARAAWARRQEEVATAQARLVSDLATAFGVSEAEIILDREAWLSAPGWQPSRYGWEQISPFYPHGPPLVVKYPVDTMGTGWGPQPGRLRETDSGLGWGSPETSSTAGAGDGWGTGSGWRTWEGTSTAGGAEGIDGTAS</sequence>
<feature type="region of interest" description="Disordered" evidence="1">
    <location>
        <begin position="259"/>
        <end position="315"/>
    </location>
</feature>
<dbReference type="EMBL" id="JARKIB010000341">
    <property type="protein sequence ID" value="KAJ7713568.1"/>
    <property type="molecule type" value="Genomic_DNA"/>
</dbReference>
<dbReference type="Proteomes" id="UP001215598">
    <property type="component" value="Unassembled WGS sequence"/>
</dbReference>
<keyword evidence="4" id="KW-1185">Reference proteome</keyword>
<name>A0AAD7H708_9AGAR</name>
<evidence type="ECO:0000313" key="4">
    <source>
        <dbReference type="Proteomes" id="UP001215598"/>
    </source>
</evidence>
<comment type="caution">
    <text evidence="2">The sequence shown here is derived from an EMBL/GenBank/DDBJ whole genome shotgun (WGS) entry which is preliminary data.</text>
</comment>
<organism evidence="2 4">
    <name type="scientific">Mycena metata</name>
    <dbReference type="NCBI Taxonomy" id="1033252"/>
    <lineage>
        <taxon>Eukaryota</taxon>
        <taxon>Fungi</taxon>
        <taxon>Dikarya</taxon>
        <taxon>Basidiomycota</taxon>
        <taxon>Agaricomycotina</taxon>
        <taxon>Agaricomycetes</taxon>
        <taxon>Agaricomycetidae</taxon>
        <taxon>Agaricales</taxon>
        <taxon>Marasmiineae</taxon>
        <taxon>Mycenaceae</taxon>
        <taxon>Mycena</taxon>
    </lineage>
</organism>
<feature type="region of interest" description="Disordered" evidence="1">
    <location>
        <begin position="134"/>
        <end position="160"/>
    </location>
</feature>
<accession>A0AAD7H708</accession>
<gene>
    <name evidence="3" type="ORF">B0H16DRAFT_1452140</name>
    <name evidence="2" type="ORF">B0H16DRAFT_1478620</name>
</gene>
<evidence type="ECO:0000313" key="3">
    <source>
        <dbReference type="EMBL" id="KAJ7770725.1"/>
    </source>
</evidence>
<proteinExistence type="predicted"/>
<dbReference type="AlphaFoldDB" id="A0AAD7H708"/>
<protein>
    <submittedName>
        <fullName evidence="2">Uncharacterized protein</fullName>
    </submittedName>
</protein>
<evidence type="ECO:0000313" key="2">
    <source>
        <dbReference type="EMBL" id="KAJ7713568.1"/>
    </source>
</evidence>
<dbReference type="EMBL" id="JARKIB010000016">
    <property type="protein sequence ID" value="KAJ7770725.1"/>
    <property type="molecule type" value="Genomic_DNA"/>
</dbReference>
<reference evidence="2" key="1">
    <citation type="submission" date="2023-03" db="EMBL/GenBank/DDBJ databases">
        <title>Massive genome expansion in bonnet fungi (Mycena s.s.) driven by repeated elements and novel gene families across ecological guilds.</title>
        <authorList>
            <consortium name="Lawrence Berkeley National Laboratory"/>
            <person name="Harder C.B."/>
            <person name="Miyauchi S."/>
            <person name="Viragh M."/>
            <person name="Kuo A."/>
            <person name="Thoen E."/>
            <person name="Andreopoulos B."/>
            <person name="Lu D."/>
            <person name="Skrede I."/>
            <person name="Drula E."/>
            <person name="Henrissat B."/>
            <person name="Morin E."/>
            <person name="Kohler A."/>
            <person name="Barry K."/>
            <person name="LaButti K."/>
            <person name="Morin E."/>
            <person name="Salamov A."/>
            <person name="Lipzen A."/>
            <person name="Mereny Z."/>
            <person name="Hegedus B."/>
            <person name="Baldrian P."/>
            <person name="Stursova M."/>
            <person name="Weitz H."/>
            <person name="Taylor A."/>
            <person name="Grigoriev I.V."/>
            <person name="Nagy L.G."/>
            <person name="Martin F."/>
            <person name="Kauserud H."/>
        </authorList>
    </citation>
    <scope>NUCLEOTIDE SEQUENCE</scope>
    <source>
        <strain evidence="2">CBHHK182m</strain>
    </source>
</reference>